<proteinExistence type="predicted"/>
<dbReference type="AlphaFoldDB" id="A0A4Z0F962"/>
<keyword evidence="3" id="KW-1185">Reference proteome</keyword>
<reference evidence="2 3" key="1">
    <citation type="journal article" date="2019" name="ISME J.">
        <title>Candidatus Macondimonas diazotrophica, a novel gammaproteobacterial genus dominating crude-oil-contaminated coastal sediments.</title>
        <authorList>
            <person name="Karthikeyan S."/>
            <person name="Konstantinidis K."/>
        </authorList>
    </citation>
    <scope>NUCLEOTIDE SEQUENCE [LARGE SCALE GENOMIC DNA]</scope>
    <source>
        <strain evidence="2 3">KTK01</strain>
    </source>
</reference>
<dbReference type="Gene3D" id="1.20.120.520">
    <property type="entry name" value="nmb1532 protein domain like"/>
    <property type="match status" value="1"/>
</dbReference>
<evidence type="ECO:0000313" key="3">
    <source>
        <dbReference type="Proteomes" id="UP000297890"/>
    </source>
</evidence>
<dbReference type="Pfam" id="PF01814">
    <property type="entry name" value="Hemerythrin"/>
    <property type="match status" value="1"/>
</dbReference>
<dbReference type="InterPro" id="IPR012312">
    <property type="entry name" value="Hemerythrin-like"/>
</dbReference>
<feature type="domain" description="Hemerythrin-like" evidence="1">
    <location>
        <begin position="6"/>
        <end position="142"/>
    </location>
</feature>
<dbReference type="EMBL" id="SRIO01000011">
    <property type="protein sequence ID" value="TFZ82191.1"/>
    <property type="molecule type" value="Genomic_DNA"/>
</dbReference>
<comment type="caution">
    <text evidence="2">The sequence shown here is derived from an EMBL/GenBank/DDBJ whole genome shotgun (WGS) entry which is preliminary data.</text>
</comment>
<name>A0A4Z0F962_9GAMM</name>
<accession>A0A4Z0F962</accession>
<dbReference type="PANTHER" id="PTHR39966">
    <property type="entry name" value="BLL2471 PROTEIN-RELATED"/>
    <property type="match status" value="1"/>
</dbReference>
<sequence length="190" mass="21029">MPHDNPIQQLTHEHHHILQVVHGLSAIDQELAAGNRPDPARLRTIVAFMREFADQCHHAKEEAILFPAMEDKGVPHGGCPLEALRREHVLGRERVGALAAAIDALERGDNDAPAALHGAIAALQQLYPNHIWKEDQMVFPMAERLFTPAELDALNARFEQAEIELGQDHDRYVAFAEDMAALLGQTPAQA</sequence>
<evidence type="ECO:0000259" key="1">
    <source>
        <dbReference type="Pfam" id="PF01814"/>
    </source>
</evidence>
<organism evidence="2 3">
    <name type="scientific">Candidatus Macondimonas diazotrophica</name>
    <dbReference type="NCBI Taxonomy" id="2305248"/>
    <lineage>
        <taxon>Bacteria</taxon>
        <taxon>Pseudomonadati</taxon>
        <taxon>Pseudomonadota</taxon>
        <taxon>Gammaproteobacteria</taxon>
        <taxon>Chromatiales</taxon>
        <taxon>Ectothiorhodospiraceae</taxon>
        <taxon>Candidatus Macondimonas</taxon>
    </lineage>
</organism>
<gene>
    <name evidence="2" type="ORF">E4680_09225</name>
</gene>
<protein>
    <submittedName>
        <fullName evidence="2">Hemerythrin</fullName>
    </submittedName>
</protein>
<dbReference type="Proteomes" id="UP000297890">
    <property type="component" value="Unassembled WGS sequence"/>
</dbReference>
<dbReference type="OrthoDB" id="9780392at2"/>
<evidence type="ECO:0000313" key="2">
    <source>
        <dbReference type="EMBL" id="TFZ82191.1"/>
    </source>
</evidence>
<dbReference type="GO" id="GO:0005886">
    <property type="term" value="C:plasma membrane"/>
    <property type="evidence" value="ECO:0007669"/>
    <property type="project" value="TreeGrafter"/>
</dbReference>
<dbReference type="RefSeq" id="WP_135282119.1">
    <property type="nucleotide sequence ID" value="NZ_SRIO01000011.1"/>
</dbReference>
<dbReference type="PANTHER" id="PTHR39966:SF1">
    <property type="entry name" value="HEMERYTHRIN-LIKE DOMAIN-CONTAINING PROTEIN"/>
    <property type="match status" value="1"/>
</dbReference>